<dbReference type="GO" id="GO:0006281">
    <property type="term" value="P:DNA repair"/>
    <property type="evidence" value="ECO:0007669"/>
    <property type="project" value="InterPro"/>
</dbReference>
<keyword evidence="1" id="KW-0255">Endonuclease</keyword>
<dbReference type="InterPro" id="IPR011257">
    <property type="entry name" value="DNA_glycosylase"/>
</dbReference>
<accession>A0A1E5PT36</accession>
<proteinExistence type="predicted"/>
<keyword evidence="1" id="KW-0540">Nuclease</keyword>
<name>A0A1E5PT36_9ACTN</name>
<dbReference type="RefSeq" id="WP_069920966.1">
    <property type="nucleotide sequence ID" value="NZ_MEHK01000001.1"/>
</dbReference>
<dbReference type="OrthoDB" id="3078554at2"/>
<dbReference type="STRING" id="36818.BGK67_16395"/>
<dbReference type="SUPFAM" id="SSF48150">
    <property type="entry name" value="DNA-glycosylase"/>
    <property type="match status" value="1"/>
</dbReference>
<keyword evidence="1" id="KW-0378">Hydrolase</keyword>
<gene>
    <name evidence="1" type="ORF">BGK67_16395</name>
</gene>
<keyword evidence="2" id="KW-1185">Reference proteome</keyword>
<dbReference type="GO" id="GO:0004519">
    <property type="term" value="F:endonuclease activity"/>
    <property type="evidence" value="ECO:0007669"/>
    <property type="project" value="UniProtKB-KW"/>
</dbReference>
<comment type="caution">
    <text evidence="1">The sequence shown here is derived from an EMBL/GenBank/DDBJ whole genome shotgun (WGS) entry which is preliminary data.</text>
</comment>
<evidence type="ECO:0000313" key="2">
    <source>
        <dbReference type="Proteomes" id="UP000095705"/>
    </source>
</evidence>
<evidence type="ECO:0000313" key="1">
    <source>
        <dbReference type="EMBL" id="OEJ32698.1"/>
    </source>
</evidence>
<protein>
    <submittedName>
        <fullName evidence="1">Endonuclease</fullName>
    </submittedName>
</protein>
<dbReference type="EMBL" id="MEHK01000001">
    <property type="protein sequence ID" value="OEJ32698.1"/>
    <property type="molecule type" value="Genomic_DNA"/>
</dbReference>
<reference evidence="1 2" key="1">
    <citation type="submission" date="2016-08" db="EMBL/GenBank/DDBJ databases">
        <title>The complete genome of Streptomyces subrutilus 10-1-1.</title>
        <authorList>
            <person name="Chen X."/>
        </authorList>
    </citation>
    <scope>NUCLEOTIDE SEQUENCE [LARGE SCALE GENOMIC DNA]</scope>
    <source>
        <strain evidence="1 2">10-1-1</strain>
    </source>
</reference>
<dbReference type="Proteomes" id="UP000095705">
    <property type="component" value="Unassembled WGS sequence"/>
</dbReference>
<organism evidence="1 2">
    <name type="scientific">Streptomyces subrutilus</name>
    <dbReference type="NCBI Taxonomy" id="36818"/>
    <lineage>
        <taxon>Bacteria</taxon>
        <taxon>Bacillati</taxon>
        <taxon>Actinomycetota</taxon>
        <taxon>Actinomycetes</taxon>
        <taxon>Kitasatosporales</taxon>
        <taxon>Streptomycetaceae</taxon>
        <taxon>Streptomyces</taxon>
    </lineage>
</organism>
<sequence length="217" mass="23887">MSRRTAVRRLLDEYGRTHAEEAGIRLRDIPAPLYQLLTLCVLFAVRIKADIAVAAARELFAVGLRTPRAMADASRQDLVGALGRARYRRYDESTATALGAGARFVLDRYRGDLRRLREEAAGDPARIRELLREIPRIGPVGADIFCREAQGLWPELRPSFDRRARHGAAGLGLPAAPERLAALVDDADLPRLAAALVRADLALRAHRAASEAPLTLR</sequence>
<dbReference type="AlphaFoldDB" id="A0A1E5PT36"/>